<protein>
    <recommendedName>
        <fullName evidence="10">RNA polymerase II-associated protein 1</fullName>
    </recommendedName>
</protein>
<dbReference type="PANTHER" id="PTHR21483:SF18">
    <property type="entry name" value="RNA POLYMERASE II-ASSOCIATED PROTEIN 1"/>
    <property type="match status" value="1"/>
</dbReference>
<reference evidence="9" key="1">
    <citation type="submission" date="2010-06" db="EMBL/GenBank/DDBJ databases">
        <authorList>
            <person name="Jiang H."/>
            <person name="Abraham K."/>
            <person name="Ali S."/>
            <person name="Alsbrooks S.L."/>
            <person name="Anim B.N."/>
            <person name="Anosike U.S."/>
            <person name="Attaway T."/>
            <person name="Bandaranaike D.P."/>
            <person name="Battles P.K."/>
            <person name="Bell S.N."/>
            <person name="Bell A.V."/>
            <person name="Beltran B."/>
            <person name="Bickham C."/>
            <person name="Bustamante Y."/>
            <person name="Caleb T."/>
            <person name="Canada A."/>
            <person name="Cardenas V."/>
            <person name="Carter K."/>
            <person name="Chacko J."/>
            <person name="Chandrabose M.N."/>
            <person name="Chavez D."/>
            <person name="Chavez A."/>
            <person name="Chen L."/>
            <person name="Chu H.-S."/>
            <person name="Claassen K.J."/>
            <person name="Cockrell R."/>
            <person name="Collins M."/>
            <person name="Cooper J.A."/>
            <person name="Cree A."/>
            <person name="Curry S.M."/>
            <person name="Da Y."/>
            <person name="Dao M.D."/>
            <person name="Das B."/>
            <person name="Davila M.-L."/>
            <person name="Davy-Carroll L."/>
            <person name="Denson S."/>
            <person name="Dinh H."/>
            <person name="Ebong V.E."/>
            <person name="Edwards J.R."/>
            <person name="Egan A."/>
            <person name="El-Daye J."/>
            <person name="Escobedo L."/>
            <person name="Fernandez S."/>
            <person name="Fernando P.R."/>
            <person name="Flagg N."/>
            <person name="Forbes L.D."/>
            <person name="Fowler R.G."/>
            <person name="Fu Q."/>
            <person name="Gabisi R.A."/>
            <person name="Ganer J."/>
            <person name="Garbino Pronczuk A."/>
            <person name="Garcia R.M."/>
            <person name="Garner T."/>
            <person name="Garrett T.E."/>
            <person name="Gonzalez D.A."/>
            <person name="Hamid H."/>
            <person name="Hawkins E.S."/>
            <person name="Hirani K."/>
            <person name="Hogues M.E."/>
            <person name="Hollins B."/>
            <person name="Hsiao C.-H."/>
            <person name="Jabil R."/>
            <person name="James M.L."/>
            <person name="Jhangiani S.N."/>
            <person name="Johnson B."/>
            <person name="Johnson Q."/>
            <person name="Joshi V."/>
            <person name="Kalu J.B."/>
            <person name="Kam C."/>
            <person name="Kashfia A."/>
            <person name="Keebler J."/>
            <person name="Kisamo H."/>
            <person name="Kovar C.L."/>
            <person name="Lago L.A."/>
            <person name="Lai C.-Y."/>
            <person name="Laidlaw J."/>
            <person name="Lara F."/>
            <person name="Le T.-K."/>
            <person name="Lee S.L."/>
            <person name="Legall F.H."/>
            <person name="Lemon S.J."/>
            <person name="Lewis L.R."/>
            <person name="Li B."/>
            <person name="Liu Y."/>
            <person name="Liu Y.-S."/>
            <person name="Lopez J."/>
            <person name="Lozado R.J."/>
            <person name="Lu J."/>
            <person name="Madu R.C."/>
            <person name="Maheshwari M."/>
            <person name="Maheshwari R."/>
            <person name="Malloy K."/>
            <person name="Martinez E."/>
            <person name="Mathew T."/>
            <person name="Mercado I.C."/>
            <person name="Mercado C."/>
            <person name="Meyer B."/>
            <person name="Montgomery K."/>
            <person name="Morgan M.B."/>
            <person name="Munidasa M."/>
            <person name="Nazareth L.V."/>
            <person name="Nelson J."/>
            <person name="Ng B.M."/>
            <person name="Nguyen N.B."/>
            <person name="Nguyen P.Q."/>
            <person name="Nguyen T."/>
            <person name="Obregon M."/>
            <person name="Okwuonu G.O."/>
            <person name="Onwere C.G."/>
            <person name="Orozco G."/>
            <person name="Parra A."/>
            <person name="Patel S."/>
            <person name="Patil S."/>
            <person name="Perez A."/>
            <person name="Perez Y."/>
            <person name="Pham C."/>
            <person name="Primus E.L."/>
            <person name="Pu L.-L."/>
            <person name="Puazo M."/>
            <person name="Qin X."/>
            <person name="Quiroz J.B."/>
            <person name="Reese J."/>
            <person name="Richards S."/>
            <person name="Rives C.M."/>
            <person name="Robberts R."/>
            <person name="Ruiz S.J."/>
            <person name="Ruiz M.J."/>
            <person name="Santibanez J."/>
            <person name="Schneider B.W."/>
            <person name="Sisson I."/>
            <person name="Smith M."/>
            <person name="Sodergren E."/>
            <person name="Song X.-Z."/>
            <person name="Song B.B."/>
            <person name="Summersgill H."/>
            <person name="Thelus R."/>
            <person name="Thornton R.D."/>
            <person name="Trejos Z.Y."/>
            <person name="Usmani K."/>
            <person name="Vattathil S."/>
            <person name="Villasana D."/>
            <person name="Walker D.L."/>
            <person name="Wang S."/>
            <person name="Wang K."/>
            <person name="White C.S."/>
            <person name="Williams A.C."/>
            <person name="Williamson J."/>
            <person name="Wilson K."/>
            <person name="Woghiren I.O."/>
            <person name="Woodworth J.R."/>
            <person name="Worley K.C."/>
            <person name="Wright R.A."/>
            <person name="Wu W."/>
            <person name="Young L."/>
            <person name="Zhang L."/>
            <person name="Zhang J."/>
            <person name="Zhu Y."/>
            <person name="Muzny D.M."/>
            <person name="Weinstock G."/>
            <person name="Gibbs R.A."/>
        </authorList>
    </citation>
    <scope>NUCLEOTIDE SEQUENCE [LARGE SCALE GENOMIC DNA]</scope>
    <source>
        <strain evidence="9">LSR1</strain>
    </source>
</reference>
<dbReference type="InterPro" id="IPR016024">
    <property type="entry name" value="ARM-type_fold"/>
</dbReference>
<accession>A0A8R2D6L9</accession>
<dbReference type="Pfam" id="PF25766">
    <property type="entry name" value="TPR_RPAP1"/>
    <property type="match status" value="1"/>
</dbReference>
<dbReference type="InterPro" id="IPR013930">
    <property type="entry name" value="RPAP1_N"/>
</dbReference>
<evidence type="ECO:0000256" key="2">
    <source>
        <dbReference type="ARBA" id="ARBA00009953"/>
    </source>
</evidence>
<feature type="domain" description="RPAP1 N-terminal" evidence="6">
    <location>
        <begin position="50"/>
        <end position="93"/>
    </location>
</feature>
<dbReference type="PANTHER" id="PTHR21483">
    <property type="entry name" value="RNA POLYMERASE II-ASSOCIATED PROTEIN 1"/>
    <property type="match status" value="1"/>
</dbReference>
<dbReference type="EnsemblMetazoa" id="XM_016807429.2">
    <property type="protein sequence ID" value="XP_016662918.1"/>
    <property type="gene ID" value="LOC100570224"/>
</dbReference>
<evidence type="ECO:0000259" key="5">
    <source>
        <dbReference type="Pfam" id="PF08620"/>
    </source>
</evidence>
<dbReference type="Proteomes" id="UP000007819">
    <property type="component" value="Chromosome A1"/>
</dbReference>
<organism evidence="8 9">
    <name type="scientific">Acyrthosiphon pisum</name>
    <name type="common">Pea aphid</name>
    <dbReference type="NCBI Taxonomy" id="7029"/>
    <lineage>
        <taxon>Eukaryota</taxon>
        <taxon>Metazoa</taxon>
        <taxon>Ecdysozoa</taxon>
        <taxon>Arthropoda</taxon>
        <taxon>Hexapoda</taxon>
        <taxon>Insecta</taxon>
        <taxon>Pterygota</taxon>
        <taxon>Neoptera</taxon>
        <taxon>Paraneoptera</taxon>
        <taxon>Hemiptera</taxon>
        <taxon>Sternorrhyncha</taxon>
        <taxon>Aphidomorpha</taxon>
        <taxon>Aphidoidea</taxon>
        <taxon>Aphididae</taxon>
        <taxon>Macrosiphini</taxon>
        <taxon>Acyrthosiphon</taxon>
    </lineage>
</organism>
<dbReference type="KEGG" id="api:100570224"/>
<keyword evidence="9" id="KW-1185">Reference proteome</keyword>
<evidence type="ECO:0000256" key="3">
    <source>
        <dbReference type="ARBA" id="ARBA00023163"/>
    </source>
</evidence>
<dbReference type="GeneID" id="100570224"/>
<feature type="domain" description="RPAP1 C-terminal" evidence="5">
    <location>
        <begin position="167"/>
        <end position="231"/>
    </location>
</feature>
<dbReference type="Pfam" id="PF08621">
    <property type="entry name" value="RPAP1_N"/>
    <property type="match status" value="1"/>
</dbReference>
<evidence type="ECO:0000313" key="9">
    <source>
        <dbReference type="Proteomes" id="UP000007819"/>
    </source>
</evidence>
<dbReference type="RefSeq" id="XP_016662918.1">
    <property type="nucleotide sequence ID" value="XM_016807429.1"/>
</dbReference>
<keyword evidence="4" id="KW-0539">Nucleus</keyword>
<dbReference type="GO" id="GO:0006366">
    <property type="term" value="P:transcription by RNA polymerase II"/>
    <property type="evidence" value="ECO:0007669"/>
    <property type="project" value="InterPro"/>
</dbReference>
<evidence type="ECO:0000259" key="7">
    <source>
        <dbReference type="Pfam" id="PF25766"/>
    </source>
</evidence>
<reference evidence="8" key="2">
    <citation type="submission" date="2022-06" db="UniProtKB">
        <authorList>
            <consortium name="EnsemblMetazoa"/>
        </authorList>
    </citation>
    <scope>IDENTIFICATION</scope>
</reference>
<evidence type="ECO:0000259" key="6">
    <source>
        <dbReference type="Pfam" id="PF08621"/>
    </source>
</evidence>
<keyword evidence="3" id="KW-0804">Transcription</keyword>
<evidence type="ECO:0000256" key="4">
    <source>
        <dbReference type="ARBA" id="ARBA00023242"/>
    </source>
</evidence>
<evidence type="ECO:0008006" key="10">
    <source>
        <dbReference type="Google" id="ProtNLM"/>
    </source>
</evidence>
<dbReference type="InterPro" id="IPR039913">
    <property type="entry name" value="RPAP1/Rba50"/>
</dbReference>
<sequence>MTTNSRKPSLFALKMQKRIDQQTNLSLEPELAKTSFGDTSVVLSGPEASDIHKENVQKLISMSDEELLNAKNELMNSMDGKLIEFLKSKRNNDCTHGKYDLKPKDSDRVKLVNNQNKIKEDKIKHLSYMKDLVNNGLNMDVIEEEKLGWTGDVNVENQNTVVDVYAARFGLDGKLLPYIIENKTTVDGLHHHGEEQHRPGYTIDELYSFLRKNHAPQRILALDVLSKLINNACSYDSVLDKPLLCSLMESGMFVLLRIALDDTNIAIITNALKAIGNLFSRKSDRTMLTGLSGCNCDIALPVYTVRDAEIDKNELDKTSDYDLIVLDLVQGALRTDLILRLQYIVFNMNIGSSSLLDITEILTGIASRGEKYAFLVVETNLFKHLYSLVFTNLHSDDLSETFIFLTRVISNQSTKCALKLLEMKILDSIFKYINNPTKTPLLLECLYLWQTFFEYKLAGQTITEVANLVLKFVDRSVGLTADLTKTDLSLMSASLSLIDSALRNFGKIYIDPVYQLTEIILARLLSSSDLPNFETSKLIGNCFSVLSSKNLKFDSVSSKAVEYLNKHFGKICEILYEKSWLMSDYVNNSAKCYPSLGFINISLNGGEPLFMLIGLMKFLCNNPRHFNIPKQFWTYLNKLMKSSIDVSHWYCRYEIIFLINILKTLTNIEFEVVSTHKIAITLMSFIPKHMAEELYYTLKLYFNSSYVESIKYESNFEILKSFYEILIPNNKSTCASILITELDPILPKDWLFLPILKIHETAFFKSSKEGESLLKESLANVLFMETHYPKVCEQTPLAARYCRVACTFMCGRRGTIFHEVKSILNEIWHVYAAQNDTLSFKDPIKGVESFYDFYKTLCEHYVSVSYSDTVFGAYVLLPLQRKHSVELRKLVWSEIELPQTINIDKEHLDRVPLHNYTQPVETNKELLKMYTRVMSLRRKFIMYHIAISHLNQI</sequence>
<evidence type="ECO:0000256" key="1">
    <source>
        <dbReference type="ARBA" id="ARBA00004123"/>
    </source>
</evidence>
<comment type="subcellular location">
    <subcellularLocation>
        <location evidence="1">Nucleus</location>
    </subcellularLocation>
</comment>
<dbReference type="InterPro" id="IPR057989">
    <property type="entry name" value="TPR_RPAP1/MINIYO-like"/>
</dbReference>
<dbReference type="OrthoDB" id="348201at2759"/>
<dbReference type="InterPro" id="IPR013929">
    <property type="entry name" value="RPAP1_C"/>
</dbReference>
<name>A0A8R2D6L9_ACYPI</name>
<comment type="similarity">
    <text evidence="2">Belongs to the RPAP1 family.</text>
</comment>
<dbReference type="Pfam" id="PF08620">
    <property type="entry name" value="RPAP1_C"/>
    <property type="match status" value="1"/>
</dbReference>
<dbReference type="AlphaFoldDB" id="A0A8R2D6L9"/>
<dbReference type="OMA" id="ITHSHEE"/>
<dbReference type="SUPFAM" id="SSF48371">
    <property type="entry name" value="ARM repeat"/>
    <property type="match status" value="1"/>
</dbReference>
<feature type="domain" description="RPAP1/MINIYO-like TPR repeats" evidence="7">
    <location>
        <begin position="771"/>
        <end position="952"/>
    </location>
</feature>
<proteinExistence type="inferred from homology"/>
<evidence type="ECO:0000313" key="8">
    <source>
        <dbReference type="EnsemblMetazoa" id="XP_016662918.1"/>
    </source>
</evidence>